<name>A0A917BUT2_9PROT</name>
<reference evidence="2" key="1">
    <citation type="journal article" date="2014" name="Int. J. Syst. Evol. Microbiol.">
        <title>Complete genome sequence of Corynebacterium casei LMG S-19264T (=DSM 44701T), isolated from a smear-ripened cheese.</title>
        <authorList>
            <consortium name="US DOE Joint Genome Institute (JGI-PGF)"/>
            <person name="Walter F."/>
            <person name="Albersmeier A."/>
            <person name="Kalinowski J."/>
            <person name="Ruckert C."/>
        </authorList>
    </citation>
    <scope>NUCLEOTIDE SEQUENCE</scope>
    <source>
        <strain evidence="2">CGMCC 1.15254</strain>
    </source>
</reference>
<comment type="caution">
    <text evidence="2">The sequence shown here is derived from an EMBL/GenBank/DDBJ whole genome shotgun (WGS) entry which is preliminary data.</text>
</comment>
<evidence type="ECO:0000313" key="2">
    <source>
        <dbReference type="EMBL" id="GGF57614.1"/>
    </source>
</evidence>
<keyword evidence="1" id="KW-0732">Signal</keyword>
<proteinExistence type="predicted"/>
<organism evidence="2 3">
    <name type="scientific">Terasakiella brassicae</name>
    <dbReference type="NCBI Taxonomy" id="1634917"/>
    <lineage>
        <taxon>Bacteria</taxon>
        <taxon>Pseudomonadati</taxon>
        <taxon>Pseudomonadota</taxon>
        <taxon>Alphaproteobacteria</taxon>
        <taxon>Rhodospirillales</taxon>
        <taxon>Terasakiellaceae</taxon>
        <taxon>Terasakiella</taxon>
    </lineage>
</organism>
<feature type="signal peptide" evidence="1">
    <location>
        <begin position="1"/>
        <end position="25"/>
    </location>
</feature>
<dbReference type="RefSeq" id="WP_188662077.1">
    <property type="nucleotide sequence ID" value="NZ_BMHV01000005.1"/>
</dbReference>
<dbReference type="Proteomes" id="UP000632498">
    <property type="component" value="Unassembled WGS sequence"/>
</dbReference>
<gene>
    <name evidence="2" type="ORF">GCM10011332_08850</name>
</gene>
<sequence>MKYQSLKGLAIATTFAMTIATHALAAPMFDASTLEGHTGPYLVIKNNVNVRDIPASTGEKVVQLPSSDIVTVKGRVKGTQWLAISKKGNNLGYIYASSLTPMIDASLKEPITSNIDLSADNKGVCDYSLTFEGRAIEEETIFVSADYQVTFNCTMDNDQFDFSALVFMSEVPPDLGQKPIYQITLNLPDIATGYEEFLSATALFNQAEEQVIMDAVSLEQFKENTLQDKLPATTPQEALQAALKLQLSSFNKKAWRIIAGEIPNPSELKPQ</sequence>
<evidence type="ECO:0000256" key="1">
    <source>
        <dbReference type="SAM" id="SignalP"/>
    </source>
</evidence>
<evidence type="ECO:0008006" key="4">
    <source>
        <dbReference type="Google" id="ProtNLM"/>
    </source>
</evidence>
<accession>A0A917BUT2</accession>
<evidence type="ECO:0000313" key="3">
    <source>
        <dbReference type="Proteomes" id="UP000632498"/>
    </source>
</evidence>
<dbReference type="AlphaFoldDB" id="A0A917BUT2"/>
<dbReference type="EMBL" id="BMHV01000005">
    <property type="protein sequence ID" value="GGF57614.1"/>
    <property type="molecule type" value="Genomic_DNA"/>
</dbReference>
<keyword evidence="3" id="KW-1185">Reference proteome</keyword>
<feature type="chain" id="PRO_5037046266" description="SH3b domain-containing protein" evidence="1">
    <location>
        <begin position="26"/>
        <end position="271"/>
    </location>
</feature>
<dbReference type="Gene3D" id="2.30.30.40">
    <property type="entry name" value="SH3 Domains"/>
    <property type="match status" value="1"/>
</dbReference>
<reference evidence="2" key="2">
    <citation type="submission" date="2020-09" db="EMBL/GenBank/DDBJ databases">
        <authorList>
            <person name="Sun Q."/>
            <person name="Zhou Y."/>
        </authorList>
    </citation>
    <scope>NUCLEOTIDE SEQUENCE</scope>
    <source>
        <strain evidence="2">CGMCC 1.15254</strain>
    </source>
</reference>
<protein>
    <recommendedName>
        <fullName evidence="4">SH3b domain-containing protein</fullName>
    </recommendedName>
</protein>